<proteinExistence type="predicted"/>
<dbReference type="Proteomes" id="UP000191342">
    <property type="component" value="Unassembled WGS sequence"/>
</dbReference>
<evidence type="ECO:0000256" key="1">
    <source>
        <dbReference type="SAM" id="MobiDB-lite"/>
    </source>
</evidence>
<evidence type="ECO:0000256" key="2">
    <source>
        <dbReference type="SAM" id="Phobius"/>
    </source>
</evidence>
<dbReference type="AlphaFoldDB" id="A0A1V6TXQ1"/>
<dbReference type="EMBL" id="MLQL01000002">
    <property type="protein sequence ID" value="OQE31115.1"/>
    <property type="molecule type" value="Genomic_DNA"/>
</dbReference>
<reference evidence="4" key="1">
    <citation type="journal article" date="2017" name="Nat. Microbiol.">
        <title>Global analysis of biosynthetic gene clusters reveals vast potential of secondary metabolite production in Penicillium species.</title>
        <authorList>
            <person name="Nielsen J.C."/>
            <person name="Grijseels S."/>
            <person name="Prigent S."/>
            <person name="Ji B."/>
            <person name="Dainat J."/>
            <person name="Nielsen K.F."/>
            <person name="Frisvad J.C."/>
            <person name="Workman M."/>
            <person name="Nielsen J."/>
        </authorList>
    </citation>
    <scope>NUCLEOTIDE SEQUENCE [LARGE SCALE GENOMIC DNA]</scope>
    <source>
        <strain evidence="4">IBT 14082</strain>
    </source>
</reference>
<sequence length="113" mass="12317">MRHIEYNGAFGGKRRSCPCPINEGTACGHRPNDETISQTNSIILAIPMMGFVLALAFSVYVNVFNKDAMDSHRNTELNVTISVGKDVVLEEGAQSTSTTATIETVEETRPDAR</sequence>
<name>A0A1V6TXQ1_9EURO</name>
<gene>
    <name evidence="3" type="ORF">PENFLA_c002G02381</name>
</gene>
<feature type="region of interest" description="Disordered" evidence="1">
    <location>
        <begin position="94"/>
        <end position="113"/>
    </location>
</feature>
<evidence type="ECO:0000313" key="4">
    <source>
        <dbReference type="Proteomes" id="UP000191342"/>
    </source>
</evidence>
<organism evidence="3 4">
    <name type="scientific">Penicillium flavigenum</name>
    <dbReference type="NCBI Taxonomy" id="254877"/>
    <lineage>
        <taxon>Eukaryota</taxon>
        <taxon>Fungi</taxon>
        <taxon>Dikarya</taxon>
        <taxon>Ascomycota</taxon>
        <taxon>Pezizomycotina</taxon>
        <taxon>Eurotiomycetes</taxon>
        <taxon>Eurotiomycetidae</taxon>
        <taxon>Eurotiales</taxon>
        <taxon>Aspergillaceae</taxon>
        <taxon>Penicillium</taxon>
    </lineage>
</organism>
<feature type="transmembrane region" description="Helical" evidence="2">
    <location>
        <begin position="42"/>
        <end position="63"/>
    </location>
</feature>
<accession>A0A1V6TXQ1</accession>
<evidence type="ECO:0000313" key="3">
    <source>
        <dbReference type="EMBL" id="OQE31115.1"/>
    </source>
</evidence>
<keyword evidence="4" id="KW-1185">Reference proteome</keyword>
<comment type="caution">
    <text evidence="3">The sequence shown here is derived from an EMBL/GenBank/DDBJ whole genome shotgun (WGS) entry which is preliminary data.</text>
</comment>
<dbReference type="OrthoDB" id="546893at2759"/>
<protein>
    <submittedName>
        <fullName evidence="3">Uncharacterized protein</fullName>
    </submittedName>
</protein>
<keyword evidence="2" id="KW-0812">Transmembrane</keyword>
<keyword evidence="2" id="KW-0472">Membrane</keyword>
<dbReference type="STRING" id="254877.A0A1V6TXQ1"/>
<keyword evidence="2" id="KW-1133">Transmembrane helix</keyword>